<gene>
    <name evidence="4" type="ORF">F2P81_020022</name>
</gene>
<dbReference type="Gene3D" id="2.120.10.80">
    <property type="entry name" value="Kelch-type beta propeller"/>
    <property type="match status" value="2"/>
</dbReference>
<organism evidence="4 5">
    <name type="scientific">Scophthalmus maximus</name>
    <name type="common">Turbot</name>
    <name type="synonym">Psetta maxima</name>
    <dbReference type="NCBI Taxonomy" id="52904"/>
    <lineage>
        <taxon>Eukaryota</taxon>
        <taxon>Metazoa</taxon>
        <taxon>Chordata</taxon>
        <taxon>Craniata</taxon>
        <taxon>Vertebrata</taxon>
        <taxon>Euteleostomi</taxon>
        <taxon>Actinopterygii</taxon>
        <taxon>Neopterygii</taxon>
        <taxon>Teleostei</taxon>
        <taxon>Neoteleostei</taxon>
        <taxon>Acanthomorphata</taxon>
        <taxon>Carangaria</taxon>
        <taxon>Pleuronectiformes</taxon>
        <taxon>Pleuronectoidei</taxon>
        <taxon>Scophthalmidae</taxon>
        <taxon>Scophthalmus</taxon>
    </lineage>
</organism>
<dbReference type="Pfam" id="PF01344">
    <property type="entry name" value="Kelch_1"/>
    <property type="match status" value="1"/>
</dbReference>
<feature type="compositionally biased region" description="Polar residues" evidence="2">
    <location>
        <begin position="779"/>
        <end position="794"/>
    </location>
</feature>
<dbReference type="Gene3D" id="3.30.450.20">
    <property type="entry name" value="PAS domain"/>
    <property type="match status" value="2"/>
</dbReference>
<dbReference type="FunFam" id="2.120.10.80:FF:000055">
    <property type="entry name" value="kelch domain-containing protein 3 isoform X1"/>
    <property type="match status" value="1"/>
</dbReference>
<feature type="domain" description="PAS" evidence="3">
    <location>
        <begin position="670"/>
        <end position="712"/>
    </location>
</feature>
<evidence type="ECO:0000256" key="1">
    <source>
        <dbReference type="ARBA" id="ARBA00022441"/>
    </source>
</evidence>
<dbReference type="FunFam" id="2.120.10.80:FF:000016">
    <property type="entry name" value="Kelch domain-containing protein 3"/>
    <property type="match status" value="1"/>
</dbReference>
<comment type="caution">
    <text evidence="4">The sequence shown here is derived from an EMBL/GenBank/DDBJ whole genome shotgun (WGS) entry which is preliminary data.</text>
</comment>
<dbReference type="SUPFAM" id="SSF117281">
    <property type="entry name" value="Kelch motif"/>
    <property type="match status" value="1"/>
</dbReference>
<evidence type="ECO:0000259" key="3">
    <source>
        <dbReference type="PROSITE" id="PS50112"/>
    </source>
</evidence>
<name>A0A6A4S862_SCOMX</name>
<keyword evidence="1" id="KW-0880">Kelch repeat</keyword>
<dbReference type="InterPro" id="IPR052637">
    <property type="entry name" value="KLHDC3-like"/>
</dbReference>
<proteinExistence type="predicted"/>
<reference evidence="4 5" key="1">
    <citation type="submission" date="2019-06" db="EMBL/GenBank/DDBJ databases">
        <title>Draft genomes of female and male turbot (Scophthalmus maximus).</title>
        <authorList>
            <person name="Xu H."/>
            <person name="Xu X.-W."/>
            <person name="Shao C."/>
            <person name="Chen S."/>
        </authorList>
    </citation>
    <scope>NUCLEOTIDE SEQUENCE [LARGE SCALE GENOMIC DNA]</scope>
    <source>
        <strain evidence="4">Ysfricsl-2016a</strain>
        <tissue evidence="4">Blood</tissue>
    </source>
</reference>
<dbReference type="SUPFAM" id="SSF55785">
    <property type="entry name" value="PYP-like sensor domain (PAS domain)"/>
    <property type="match status" value="2"/>
</dbReference>
<dbReference type="GO" id="GO:0005737">
    <property type="term" value="C:cytoplasm"/>
    <property type="evidence" value="ECO:0007669"/>
    <property type="project" value="TreeGrafter"/>
</dbReference>
<dbReference type="PROSITE" id="PS50112">
    <property type="entry name" value="PAS"/>
    <property type="match status" value="2"/>
</dbReference>
<dbReference type="Pfam" id="PF24681">
    <property type="entry name" value="Kelch_KLHDC2_KLHL20_DRC7"/>
    <property type="match status" value="1"/>
</dbReference>
<feature type="region of interest" description="Disordered" evidence="2">
    <location>
        <begin position="779"/>
        <end position="814"/>
    </location>
</feature>
<dbReference type="InterPro" id="IPR000014">
    <property type="entry name" value="PAS"/>
</dbReference>
<dbReference type="PANTHER" id="PTHR46461">
    <property type="entry name" value="KELCH DOMAIN-CONTAINING PROTEIN 3"/>
    <property type="match status" value="1"/>
</dbReference>
<evidence type="ECO:0000256" key="2">
    <source>
        <dbReference type="SAM" id="MobiDB-lite"/>
    </source>
</evidence>
<dbReference type="InterPro" id="IPR006652">
    <property type="entry name" value="Kelch_1"/>
</dbReference>
<dbReference type="GO" id="GO:0003682">
    <property type="term" value="F:chromatin binding"/>
    <property type="evidence" value="ECO:0007669"/>
    <property type="project" value="InterPro"/>
</dbReference>
<dbReference type="InterPro" id="IPR015915">
    <property type="entry name" value="Kelch-typ_b-propeller"/>
</dbReference>
<sequence length="1191" mass="132500">MLRWSVHLEGGPRRVNHAAVAVGHKVYSFGGYCSGEDYETLRQIDVHVFNTVSLRWMKLPPVRTGGHERACEVPYMRYGHTAVLLDDTIYLWGGRNDTEGACNVLYAFDVNSHRWFTPKISGTVPGARDGHSACVLRKAMYIFGGYEQLADCFSNDIHKLDTTCMVWSLINARGTPARWRDFHSATIIGTKMFVFGGRADRFGPFHSDNEIYCNKIKVFDTDTNCWLSSPSTQPLPEGRRSHSAFSYKGELYIFGGYNARLDQHFNDLWKFNPEAFSWKKVEPQGKGPCPRRRQCCCMVGDRIILFGGTSPCPEQGMGDEFNLMDHSDLYILDFSPNLKTLCKIAVIQYSLEQSGLPHDIRTEITLTYEITVYKSVYFTLSSVKTILKSPDNCTKAKCGMSGLTARRRVVAAFCLNRLQSVRRLPARTQSDFIERPDRSCRRDPATLTLFCTAHANGHITHVKPLSNPVAWAIQQEDEERLSYLHSMAAICTYIRKSVLFRGLPAGERPHCSPPYEAFLQALHGFILVTTTDGRLVYVSENVAEYLGQSMIDVLQADTFYDMVERSDVDSVKSNLDMGNNSSSERSFVCCMRTSKAFKLQHGSCCSMLVRGSFQSFPQLCPSSAAACPAADPVFVALCTPTVNRLTSSDSHFCHSFTSVHGLDMTFTQLSDSVIHYLGYSAAEMAGRSWYGLVHPDDLSLSADSHRSLMETDEGSHVEMVLRLQREDLSWTWIYIQANKEYQGISCTNYIISETEARFLQTRVGSDAFRPSALANSCHLASQQSPHSQTHSNSKCFKRKRSSDSQGEEPGVRVRRESERDVCYVACVYSQGEGSPDGLALFTPPYSPDSCSSPLQQEELNHDLLMDVHGYTDQLLSSPEASPSYYSYPEAGLTCHPTPSDSLPAAAQHPFDQGSFRLSALSALSSSSPTYDFQSCTADARLVPDCLSDMPESPVDCALHQDDDFSLLEQPEGGGLAQAHHVRRHALPPHSGLLTPDQSPSATESNEYNEREQAEISILAQQISSLARSFDMYHTLNPLQNVARPAAPGALSSARDWPRHPPLPSALPPKCGLVLDDGAFDRILKDLDVVTGRSSRTSGPAVASYSFQEASECSAPEAPLSAEQYTAVAPFTLQLGRHDQNTGLHQLNHYMQSGLRPDLIVVPLFCLSVKKPQIYNLLEFSQLVRHTRDDQL</sequence>
<accession>A0A6A4S862</accession>
<dbReference type="PANTHER" id="PTHR46461:SF1">
    <property type="entry name" value="KELCH DOMAIN-CONTAINING PROTEIN 3"/>
    <property type="match status" value="1"/>
</dbReference>
<dbReference type="CDD" id="cd00130">
    <property type="entry name" value="PAS"/>
    <property type="match status" value="2"/>
</dbReference>
<dbReference type="InterPro" id="IPR013655">
    <property type="entry name" value="PAS_fold_3"/>
</dbReference>
<dbReference type="Proteomes" id="UP000438429">
    <property type="component" value="Unassembled WGS sequence"/>
</dbReference>
<dbReference type="AlphaFoldDB" id="A0A6A4S862"/>
<evidence type="ECO:0000313" key="5">
    <source>
        <dbReference type="Proteomes" id="UP000438429"/>
    </source>
</evidence>
<protein>
    <recommendedName>
        <fullName evidence="3">PAS domain-containing protein</fullName>
    </recommendedName>
</protein>
<dbReference type="Pfam" id="PF08447">
    <property type="entry name" value="PAS_3"/>
    <property type="match status" value="1"/>
</dbReference>
<dbReference type="InterPro" id="IPR035965">
    <property type="entry name" value="PAS-like_dom_sf"/>
</dbReference>
<feature type="compositionally biased region" description="Polar residues" evidence="2">
    <location>
        <begin position="995"/>
        <end position="1005"/>
    </location>
</feature>
<feature type="region of interest" description="Disordered" evidence="2">
    <location>
        <begin position="986"/>
        <end position="1010"/>
    </location>
</feature>
<feature type="domain" description="PAS" evidence="3">
    <location>
        <begin position="515"/>
        <end position="582"/>
    </location>
</feature>
<dbReference type="SMART" id="SM00091">
    <property type="entry name" value="PAS"/>
    <property type="match status" value="2"/>
</dbReference>
<evidence type="ECO:0000313" key="4">
    <source>
        <dbReference type="EMBL" id="KAF0027281.1"/>
    </source>
</evidence>
<dbReference type="EMBL" id="VEVO01000018">
    <property type="protein sequence ID" value="KAF0027281.1"/>
    <property type="molecule type" value="Genomic_DNA"/>
</dbReference>